<evidence type="ECO:0000313" key="9">
    <source>
        <dbReference type="EMBL" id="KAL1497904.1"/>
    </source>
</evidence>
<dbReference type="InterPro" id="IPR015943">
    <property type="entry name" value="WD40/YVTN_repeat-like_dom_sf"/>
</dbReference>
<dbReference type="PROSITE" id="PS50082">
    <property type="entry name" value="WD_REPEATS_2"/>
    <property type="match status" value="1"/>
</dbReference>
<dbReference type="EMBL" id="JBDJPC010000006">
    <property type="protein sequence ID" value="KAL1497904.1"/>
    <property type="molecule type" value="Genomic_DNA"/>
</dbReference>
<dbReference type="SMART" id="SM00320">
    <property type="entry name" value="WD40"/>
    <property type="match status" value="2"/>
</dbReference>
<dbReference type="InterPro" id="IPR019775">
    <property type="entry name" value="WD40_repeat_CS"/>
</dbReference>
<comment type="similarity">
    <text evidence="5">Belongs to the DPH7 family.</text>
</comment>
<feature type="repeat" description="WD" evidence="8">
    <location>
        <begin position="220"/>
        <end position="262"/>
    </location>
</feature>
<keyword evidence="4" id="KW-0378">Hydrolase</keyword>
<dbReference type="Pfam" id="PF00400">
    <property type="entry name" value="WD40"/>
    <property type="match status" value="1"/>
</dbReference>
<keyword evidence="2 8" id="KW-0853">WD repeat</keyword>
<dbReference type="PANTHER" id="PTHR46042">
    <property type="entry name" value="DIPHTHINE METHYLTRANSFERASE"/>
    <property type="match status" value="1"/>
</dbReference>
<evidence type="ECO:0000256" key="3">
    <source>
        <dbReference type="ARBA" id="ARBA00022737"/>
    </source>
</evidence>
<comment type="pathway">
    <text evidence="1">Protein modification; peptidyl-diphthamide biosynthesis.</text>
</comment>
<evidence type="ECO:0000256" key="1">
    <source>
        <dbReference type="ARBA" id="ARBA00005156"/>
    </source>
</evidence>
<evidence type="ECO:0000256" key="6">
    <source>
        <dbReference type="ARBA" id="ARBA00039131"/>
    </source>
</evidence>
<evidence type="ECO:0000313" key="10">
    <source>
        <dbReference type="Proteomes" id="UP001566132"/>
    </source>
</evidence>
<evidence type="ECO:0000256" key="8">
    <source>
        <dbReference type="PROSITE-ProRule" id="PRU00221"/>
    </source>
</evidence>
<protein>
    <recommendedName>
        <fullName evidence="6">methylated diphthine methylhydrolase</fullName>
        <ecNumber evidence="6">3.1.1.97</ecNumber>
    </recommendedName>
</protein>
<evidence type="ECO:0000256" key="4">
    <source>
        <dbReference type="ARBA" id="ARBA00022801"/>
    </source>
</evidence>
<evidence type="ECO:0000256" key="7">
    <source>
        <dbReference type="ARBA" id="ARBA00047551"/>
    </source>
</evidence>
<reference evidence="9 10" key="1">
    <citation type="submission" date="2024-05" db="EMBL/GenBank/DDBJ databases">
        <title>Genetic variation in Jamaican populations of the coffee berry borer (Hypothenemus hampei).</title>
        <authorList>
            <person name="Errbii M."/>
            <person name="Myrie A."/>
        </authorList>
    </citation>
    <scope>NUCLEOTIDE SEQUENCE [LARGE SCALE GENOMIC DNA]</scope>
    <source>
        <strain evidence="9">JA-Hopewell-2020-01-JO</strain>
        <tissue evidence="9">Whole body</tissue>
    </source>
</reference>
<keyword evidence="10" id="KW-1185">Reference proteome</keyword>
<evidence type="ECO:0000256" key="2">
    <source>
        <dbReference type="ARBA" id="ARBA00022574"/>
    </source>
</evidence>
<dbReference type="InterPro" id="IPR052415">
    <property type="entry name" value="Diphthine_MTase"/>
</dbReference>
<dbReference type="PROSITE" id="PS00678">
    <property type="entry name" value="WD_REPEATS_1"/>
    <property type="match status" value="1"/>
</dbReference>
<gene>
    <name evidence="9" type="ORF">ABEB36_008786</name>
</gene>
<sequence>MEDSHFPPLQHFETLFKYNTEFSADSVEWCPHDPNKNIFVCGNYQLGEPSNDNTTNRLGRILLFALSENHLTLCQSINTEAILDQKWCPNQINGTSLLGVVNAKRALQIYRLENSNLILMTEFKFSDSVSETLILSLDWSTAKYESQQPHITCSDSNGNIHLLQLQNDKLVLQQSWHGHSFQAWIAGFYYWDPNIVFSGGDDAVFLKFDKRIGDSPVAKNREHDAGVTSFHSNKSNEFIVVSGSYDENIRLWDIRNIKNSLNLIKMPGPLWRLKWDPFIQKYLLAASMLGGVHIIKVLPNKMEIVDSYYEHKNIAYGADWSFLEPDALETFHGEGNVLVGSCSFYDQLVCISKTYCDLESNY</sequence>
<keyword evidence="3" id="KW-0677">Repeat</keyword>
<evidence type="ECO:0000256" key="5">
    <source>
        <dbReference type="ARBA" id="ARBA00038092"/>
    </source>
</evidence>
<comment type="caution">
    <text evidence="9">The sequence shown here is derived from an EMBL/GenBank/DDBJ whole genome shotgun (WGS) entry which is preliminary data.</text>
</comment>
<dbReference type="InterPro" id="IPR001680">
    <property type="entry name" value="WD40_rpt"/>
</dbReference>
<dbReference type="PROSITE" id="PS50294">
    <property type="entry name" value="WD_REPEATS_REGION"/>
    <property type="match status" value="1"/>
</dbReference>
<dbReference type="InterPro" id="IPR036322">
    <property type="entry name" value="WD40_repeat_dom_sf"/>
</dbReference>
<dbReference type="Gene3D" id="2.130.10.10">
    <property type="entry name" value="YVTN repeat-like/Quinoprotein amine dehydrogenase"/>
    <property type="match status" value="1"/>
</dbReference>
<comment type="catalytic activity">
    <reaction evidence="7">
        <text>diphthine methyl ester-[translation elongation factor 2] + H2O = diphthine-[translation elongation factor 2] + methanol + H(+)</text>
        <dbReference type="Rhea" id="RHEA:42656"/>
        <dbReference type="Rhea" id="RHEA-COMP:10172"/>
        <dbReference type="Rhea" id="RHEA-COMP:10173"/>
        <dbReference type="ChEBI" id="CHEBI:15377"/>
        <dbReference type="ChEBI" id="CHEBI:15378"/>
        <dbReference type="ChEBI" id="CHEBI:17790"/>
        <dbReference type="ChEBI" id="CHEBI:79005"/>
        <dbReference type="ChEBI" id="CHEBI:82696"/>
        <dbReference type="EC" id="3.1.1.97"/>
    </reaction>
</comment>
<dbReference type="GO" id="GO:0061685">
    <property type="term" value="F:diphthine methylesterase activity"/>
    <property type="evidence" value="ECO:0007669"/>
    <property type="project" value="UniProtKB-EC"/>
</dbReference>
<organism evidence="9 10">
    <name type="scientific">Hypothenemus hampei</name>
    <name type="common">Coffee berry borer</name>
    <dbReference type="NCBI Taxonomy" id="57062"/>
    <lineage>
        <taxon>Eukaryota</taxon>
        <taxon>Metazoa</taxon>
        <taxon>Ecdysozoa</taxon>
        <taxon>Arthropoda</taxon>
        <taxon>Hexapoda</taxon>
        <taxon>Insecta</taxon>
        <taxon>Pterygota</taxon>
        <taxon>Neoptera</taxon>
        <taxon>Endopterygota</taxon>
        <taxon>Coleoptera</taxon>
        <taxon>Polyphaga</taxon>
        <taxon>Cucujiformia</taxon>
        <taxon>Curculionidae</taxon>
        <taxon>Scolytinae</taxon>
        <taxon>Hypothenemus</taxon>
    </lineage>
</organism>
<dbReference type="EC" id="3.1.1.97" evidence="6"/>
<proteinExistence type="inferred from homology"/>
<dbReference type="Proteomes" id="UP001566132">
    <property type="component" value="Unassembled WGS sequence"/>
</dbReference>
<dbReference type="SUPFAM" id="SSF50978">
    <property type="entry name" value="WD40 repeat-like"/>
    <property type="match status" value="1"/>
</dbReference>
<dbReference type="AlphaFoldDB" id="A0ABD1ENN1"/>
<accession>A0ABD1ENN1</accession>
<dbReference type="PANTHER" id="PTHR46042:SF1">
    <property type="entry name" value="DIPHTHINE METHYLTRANSFERASE"/>
    <property type="match status" value="1"/>
</dbReference>
<name>A0ABD1ENN1_HYPHA</name>